<sequence length="246" mass="26506">MGIELIKPDWPAPSHVRAGTTTRLGGVSLGDFESLNLADHVADDPHAVAQNRARLADSLGLPGEPFWLTQIHGCHIALGERDDPGCQADGVYTSRSGVVCAVLTADCLPLLLTDRDGREVSAVHAGWRGLASGIIAQAVARMSTPAESLLAWMGPAIGPAAFEVGDEVREVFVNQATEDTVAFKAGRPGHWWADIYQLARQRLIRSGVGFISGGDYCTVADRERFFSYRRDGVTGRMASLIWLEPK</sequence>
<dbReference type="CDD" id="cd16833">
    <property type="entry name" value="YfiH"/>
    <property type="match status" value="1"/>
</dbReference>
<dbReference type="NCBIfam" id="TIGR00726">
    <property type="entry name" value="peptidoglycan editing factor PgeF"/>
    <property type="match status" value="1"/>
</dbReference>
<evidence type="ECO:0000313" key="11">
    <source>
        <dbReference type="EMBL" id="ODB95502.1"/>
    </source>
</evidence>
<name>A0A1E2ULQ2_9GAMM</name>
<comment type="catalytic activity">
    <reaction evidence="7">
        <text>adenosine + H2O + H(+) = inosine + NH4(+)</text>
        <dbReference type="Rhea" id="RHEA:24408"/>
        <dbReference type="ChEBI" id="CHEBI:15377"/>
        <dbReference type="ChEBI" id="CHEBI:15378"/>
        <dbReference type="ChEBI" id="CHEBI:16335"/>
        <dbReference type="ChEBI" id="CHEBI:17596"/>
        <dbReference type="ChEBI" id="CHEBI:28938"/>
        <dbReference type="EC" id="3.5.4.4"/>
    </reaction>
    <physiologicalReaction direction="left-to-right" evidence="7">
        <dbReference type="Rhea" id="RHEA:24409"/>
    </physiologicalReaction>
</comment>
<evidence type="ECO:0000256" key="1">
    <source>
        <dbReference type="ARBA" id="ARBA00000553"/>
    </source>
</evidence>
<dbReference type="STRING" id="1818881.A3196_01275"/>
<gene>
    <name evidence="11" type="ORF">A3196_01275</name>
</gene>
<dbReference type="SUPFAM" id="SSF64438">
    <property type="entry name" value="CNF1/YfiH-like putative cysteine hydrolases"/>
    <property type="match status" value="1"/>
</dbReference>
<comment type="catalytic activity">
    <reaction evidence="1">
        <text>inosine + phosphate = alpha-D-ribose 1-phosphate + hypoxanthine</text>
        <dbReference type="Rhea" id="RHEA:27646"/>
        <dbReference type="ChEBI" id="CHEBI:17368"/>
        <dbReference type="ChEBI" id="CHEBI:17596"/>
        <dbReference type="ChEBI" id="CHEBI:43474"/>
        <dbReference type="ChEBI" id="CHEBI:57720"/>
        <dbReference type="EC" id="2.4.2.1"/>
    </reaction>
    <physiologicalReaction direction="left-to-right" evidence="1">
        <dbReference type="Rhea" id="RHEA:27647"/>
    </physiologicalReaction>
</comment>
<evidence type="ECO:0000256" key="7">
    <source>
        <dbReference type="ARBA" id="ARBA00047989"/>
    </source>
</evidence>
<dbReference type="PANTHER" id="PTHR30616:SF2">
    <property type="entry name" value="PURINE NUCLEOSIDE PHOSPHORYLASE LACC1"/>
    <property type="match status" value="1"/>
</dbReference>
<evidence type="ECO:0000256" key="2">
    <source>
        <dbReference type="ARBA" id="ARBA00007353"/>
    </source>
</evidence>
<accession>A0A1E2ULQ2</accession>
<evidence type="ECO:0000256" key="6">
    <source>
        <dbReference type="ARBA" id="ARBA00022833"/>
    </source>
</evidence>
<keyword evidence="3" id="KW-0808">Transferase</keyword>
<proteinExistence type="inferred from homology"/>
<dbReference type="Pfam" id="PF02578">
    <property type="entry name" value="Cu-oxidase_4"/>
    <property type="match status" value="1"/>
</dbReference>
<dbReference type="InterPro" id="IPR011324">
    <property type="entry name" value="Cytotoxic_necrot_fac-like_cat"/>
</dbReference>
<comment type="caution">
    <text evidence="11">The sequence shown here is derived from an EMBL/GenBank/DDBJ whole genome shotgun (WGS) entry which is preliminary data.</text>
</comment>
<comment type="catalytic activity">
    <reaction evidence="9">
        <text>S-methyl-5'-thioadenosine + phosphate = 5-(methylsulfanyl)-alpha-D-ribose 1-phosphate + adenine</text>
        <dbReference type="Rhea" id="RHEA:11852"/>
        <dbReference type="ChEBI" id="CHEBI:16708"/>
        <dbReference type="ChEBI" id="CHEBI:17509"/>
        <dbReference type="ChEBI" id="CHEBI:43474"/>
        <dbReference type="ChEBI" id="CHEBI:58533"/>
        <dbReference type="EC" id="2.4.2.28"/>
    </reaction>
    <physiologicalReaction direction="left-to-right" evidence="9">
        <dbReference type="Rhea" id="RHEA:11853"/>
    </physiologicalReaction>
</comment>
<organism evidence="11 12">
    <name type="scientific">Candidatus Thiodiazotropha endoloripes</name>
    <dbReference type="NCBI Taxonomy" id="1818881"/>
    <lineage>
        <taxon>Bacteria</taxon>
        <taxon>Pseudomonadati</taxon>
        <taxon>Pseudomonadota</taxon>
        <taxon>Gammaproteobacteria</taxon>
        <taxon>Chromatiales</taxon>
        <taxon>Sedimenticolaceae</taxon>
        <taxon>Candidatus Thiodiazotropha</taxon>
    </lineage>
</organism>
<dbReference type="AlphaFoldDB" id="A0A1E2ULQ2"/>
<keyword evidence="6" id="KW-0862">Zinc</keyword>
<evidence type="ECO:0000256" key="5">
    <source>
        <dbReference type="ARBA" id="ARBA00022801"/>
    </source>
</evidence>
<dbReference type="InterPro" id="IPR003730">
    <property type="entry name" value="Cu_polyphenol_OxRdtase"/>
</dbReference>
<comment type="similarity">
    <text evidence="2 10">Belongs to the purine nucleoside phosphorylase YfiH/LACC1 family.</text>
</comment>
<dbReference type="EMBL" id="LVJZ01000003">
    <property type="protein sequence ID" value="ODB95502.1"/>
    <property type="molecule type" value="Genomic_DNA"/>
</dbReference>
<protein>
    <recommendedName>
        <fullName evidence="10">Purine nucleoside phosphorylase</fullName>
    </recommendedName>
</protein>
<evidence type="ECO:0000256" key="8">
    <source>
        <dbReference type="ARBA" id="ARBA00048968"/>
    </source>
</evidence>
<reference evidence="11 12" key="1">
    <citation type="submission" date="2016-03" db="EMBL/GenBank/DDBJ databases">
        <title>Chemosynthetic sulphur-oxidizing symbionts of marine invertebrate animals are capable of nitrogen fixation.</title>
        <authorList>
            <person name="Petersen J.M."/>
            <person name="Kemper A."/>
            <person name="Gruber-Vodicka H."/>
            <person name="Cardini U."/>
            <person name="Geest Mvander."/>
            <person name="Kleiner M."/>
            <person name="Bulgheresi S."/>
            <person name="Fussmann M."/>
            <person name="Herbold C."/>
            <person name="Seah B.K.B."/>
            <person name="Antony C.Paul."/>
            <person name="Liu D."/>
            <person name="Belitz A."/>
            <person name="Weber M."/>
        </authorList>
    </citation>
    <scope>NUCLEOTIDE SEQUENCE [LARGE SCALE GENOMIC DNA]</scope>
    <source>
        <strain evidence="11">G_D</strain>
    </source>
</reference>
<dbReference type="InterPro" id="IPR038371">
    <property type="entry name" value="Cu_polyphenol_OxRdtase_sf"/>
</dbReference>
<comment type="catalytic activity">
    <reaction evidence="8">
        <text>adenosine + phosphate = alpha-D-ribose 1-phosphate + adenine</text>
        <dbReference type="Rhea" id="RHEA:27642"/>
        <dbReference type="ChEBI" id="CHEBI:16335"/>
        <dbReference type="ChEBI" id="CHEBI:16708"/>
        <dbReference type="ChEBI" id="CHEBI:43474"/>
        <dbReference type="ChEBI" id="CHEBI:57720"/>
        <dbReference type="EC" id="2.4.2.1"/>
    </reaction>
    <physiologicalReaction direction="left-to-right" evidence="8">
        <dbReference type="Rhea" id="RHEA:27643"/>
    </physiologicalReaction>
</comment>
<keyword evidence="5" id="KW-0378">Hydrolase</keyword>
<keyword evidence="4" id="KW-0479">Metal-binding</keyword>
<dbReference type="GO" id="GO:0005507">
    <property type="term" value="F:copper ion binding"/>
    <property type="evidence" value="ECO:0007669"/>
    <property type="project" value="TreeGrafter"/>
</dbReference>
<dbReference type="Gene3D" id="3.60.140.10">
    <property type="entry name" value="CNF1/YfiH-like putative cysteine hydrolases"/>
    <property type="match status" value="1"/>
</dbReference>
<evidence type="ECO:0000256" key="10">
    <source>
        <dbReference type="RuleBase" id="RU361274"/>
    </source>
</evidence>
<dbReference type="GO" id="GO:0017061">
    <property type="term" value="F:S-methyl-5-thioadenosine phosphorylase activity"/>
    <property type="evidence" value="ECO:0007669"/>
    <property type="project" value="UniProtKB-EC"/>
</dbReference>
<dbReference type="Proteomes" id="UP000094849">
    <property type="component" value="Unassembled WGS sequence"/>
</dbReference>
<dbReference type="GO" id="GO:0016787">
    <property type="term" value="F:hydrolase activity"/>
    <property type="evidence" value="ECO:0007669"/>
    <property type="project" value="UniProtKB-KW"/>
</dbReference>
<evidence type="ECO:0000256" key="9">
    <source>
        <dbReference type="ARBA" id="ARBA00049893"/>
    </source>
</evidence>
<evidence type="ECO:0000256" key="4">
    <source>
        <dbReference type="ARBA" id="ARBA00022723"/>
    </source>
</evidence>
<keyword evidence="12" id="KW-1185">Reference proteome</keyword>
<evidence type="ECO:0000256" key="3">
    <source>
        <dbReference type="ARBA" id="ARBA00022679"/>
    </source>
</evidence>
<evidence type="ECO:0000313" key="12">
    <source>
        <dbReference type="Proteomes" id="UP000094849"/>
    </source>
</evidence>
<dbReference type="PANTHER" id="PTHR30616">
    <property type="entry name" value="UNCHARACTERIZED PROTEIN YFIH"/>
    <property type="match status" value="1"/>
</dbReference>
<dbReference type="RefSeq" id="WP_069024040.1">
    <property type="nucleotide sequence ID" value="NZ_LVJZ01000003.1"/>
</dbReference>